<organism evidence="1 2">
    <name type="scientific">Rhabditophanes sp. KR3021</name>
    <dbReference type="NCBI Taxonomy" id="114890"/>
    <lineage>
        <taxon>Eukaryota</taxon>
        <taxon>Metazoa</taxon>
        <taxon>Ecdysozoa</taxon>
        <taxon>Nematoda</taxon>
        <taxon>Chromadorea</taxon>
        <taxon>Rhabditida</taxon>
        <taxon>Tylenchina</taxon>
        <taxon>Panagrolaimomorpha</taxon>
        <taxon>Strongyloidoidea</taxon>
        <taxon>Alloionematidae</taxon>
        <taxon>Rhabditophanes</taxon>
    </lineage>
</organism>
<name>A0AC35TXP4_9BILA</name>
<evidence type="ECO:0000313" key="1">
    <source>
        <dbReference type="Proteomes" id="UP000095286"/>
    </source>
</evidence>
<sequence>MELVKEEDNGEDIEDNVFQYIKSLNINTKQYFEAFSDNATRKLPVNAEGLISLFPTRPKYNSQKKGLVLLGQIQSSIFESNLSNLSNLQSQIKNLETIYKEIPRHKLTPKLHVLLDHTIGELKRNGVLNLFSEQGGEGQHSLIKKES</sequence>
<reference evidence="2" key="1">
    <citation type="submission" date="2016-11" db="UniProtKB">
        <authorList>
            <consortium name="WormBaseParasite"/>
        </authorList>
    </citation>
    <scope>IDENTIFICATION</scope>
    <source>
        <strain evidence="2">KR3021</strain>
    </source>
</reference>
<protein>
    <submittedName>
        <fullName evidence="2">Uncharacterized protein</fullName>
    </submittedName>
</protein>
<accession>A0AC35TXP4</accession>
<proteinExistence type="predicted"/>
<dbReference type="WBParaSite" id="RSKR_0000520375.1">
    <property type="protein sequence ID" value="RSKR_0000520375.1"/>
    <property type="gene ID" value="RSKR_0000520375"/>
</dbReference>
<evidence type="ECO:0000313" key="2">
    <source>
        <dbReference type="WBParaSite" id="RSKR_0000520375.1"/>
    </source>
</evidence>
<dbReference type="Proteomes" id="UP000095286">
    <property type="component" value="Unplaced"/>
</dbReference>